<evidence type="ECO:0000256" key="1">
    <source>
        <dbReference type="SAM" id="MobiDB-lite"/>
    </source>
</evidence>
<gene>
    <name evidence="2" type="ORF">OBBRIDRAFT_408306</name>
</gene>
<reference evidence="2 3" key="1">
    <citation type="submission" date="2016-07" db="EMBL/GenBank/DDBJ databases">
        <title>Draft genome of the white-rot fungus Obba rivulosa 3A-2.</title>
        <authorList>
            <consortium name="DOE Joint Genome Institute"/>
            <person name="Miettinen O."/>
            <person name="Riley R."/>
            <person name="Acob R."/>
            <person name="Barry K."/>
            <person name="Cullen D."/>
            <person name="De Vries R."/>
            <person name="Hainaut M."/>
            <person name="Hatakka A."/>
            <person name="Henrissat B."/>
            <person name="Hilden K."/>
            <person name="Kuo R."/>
            <person name="Labutti K."/>
            <person name="Lipzen A."/>
            <person name="Makela M.R."/>
            <person name="Sandor L."/>
            <person name="Spatafora J.W."/>
            <person name="Grigoriev I.V."/>
            <person name="Hibbett D.S."/>
        </authorList>
    </citation>
    <scope>NUCLEOTIDE SEQUENCE [LARGE SCALE GENOMIC DNA]</scope>
    <source>
        <strain evidence="2 3">3A-2</strain>
    </source>
</reference>
<dbReference type="AlphaFoldDB" id="A0A8E2DJ61"/>
<feature type="compositionally biased region" description="Low complexity" evidence="1">
    <location>
        <begin position="12"/>
        <end position="25"/>
    </location>
</feature>
<feature type="region of interest" description="Disordered" evidence="1">
    <location>
        <begin position="1"/>
        <end position="25"/>
    </location>
</feature>
<name>A0A8E2DJ61_9APHY</name>
<evidence type="ECO:0000313" key="3">
    <source>
        <dbReference type="Proteomes" id="UP000250043"/>
    </source>
</evidence>
<keyword evidence="3" id="KW-1185">Reference proteome</keyword>
<protein>
    <submittedName>
        <fullName evidence="2">Uncharacterized protein</fullName>
    </submittedName>
</protein>
<organism evidence="2 3">
    <name type="scientific">Obba rivulosa</name>
    <dbReference type="NCBI Taxonomy" id="1052685"/>
    <lineage>
        <taxon>Eukaryota</taxon>
        <taxon>Fungi</taxon>
        <taxon>Dikarya</taxon>
        <taxon>Basidiomycota</taxon>
        <taxon>Agaricomycotina</taxon>
        <taxon>Agaricomycetes</taxon>
        <taxon>Polyporales</taxon>
        <taxon>Gelatoporiaceae</taxon>
        <taxon>Obba</taxon>
    </lineage>
</organism>
<dbReference type="EMBL" id="KV722674">
    <property type="protein sequence ID" value="OCH84433.1"/>
    <property type="molecule type" value="Genomic_DNA"/>
</dbReference>
<dbReference type="Proteomes" id="UP000250043">
    <property type="component" value="Unassembled WGS sequence"/>
</dbReference>
<proteinExistence type="predicted"/>
<sequence length="136" mass="15055">MCSFDQLHTPLPGNQTPTQGTETPTPYIAAPEYLDRYGLHGALSQAGQFASANNQTYEDAPHDAPEEFLQGSSRQSHNLNGLYSPYNPNWSVDQMIAWLSGVEDVDTVLLPSLTQNQRRRGTACCMSRAKRRTTPV</sequence>
<accession>A0A8E2DJ61</accession>
<evidence type="ECO:0000313" key="2">
    <source>
        <dbReference type="EMBL" id="OCH84433.1"/>
    </source>
</evidence>